<keyword evidence="5 6" id="KW-0472">Membrane</keyword>
<feature type="transmembrane region" description="Helical" evidence="6">
    <location>
        <begin position="59"/>
        <end position="84"/>
    </location>
</feature>
<evidence type="ECO:0000313" key="8">
    <source>
        <dbReference type="Proteomes" id="UP001444625"/>
    </source>
</evidence>
<reference evidence="7 8" key="1">
    <citation type="submission" date="2024-05" db="EMBL/GenBank/DDBJ databases">
        <authorList>
            <person name="Haq I."/>
            <person name="Ullah Z."/>
            <person name="Ahmad R."/>
            <person name="Li M."/>
            <person name="Tong Y."/>
        </authorList>
    </citation>
    <scope>NUCLEOTIDE SEQUENCE [LARGE SCALE GENOMIC DNA]</scope>
    <source>
        <strain evidence="7 8">16A2E</strain>
    </source>
</reference>
<keyword evidence="8" id="KW-1185">Reference proteome</keyword>
<comment type="caution">
    <text evidence="7">The sequence shown here is derived from an EMBL/GenBank/DDBJ whole genome shotgun (WGS) entry which is preliminary data.</text>
</comment>
<evidence type="ECO:0000256" key="6">
    <source>
        <dbReference type="SAM" id="Phobius"/>
    </source>
</evidence>
<feature type="transmembrane region" description="Helical" evidence="6">
    <location>
        <begin position="125"/>
        <end position="146"/>
    </location>
</feature>
<evidence type="ECO:0000256" key="2">
    <source>
        <dbReference type="ARBA" id="ARBA00022475"/>
    </source>
</evidence>
<organism evidence="7 8">
    <name type="scientific">Ornithinibacillus xuwenensis</name>
    <dbReference type="NCBI Taxonomy" id="3144668"/>
    <lineage>
        <taxon>Bacteria</taxon>
        <taxon>Bacillati</taxon>
        <taxon>Bacillota</taxon>
        <taxon>Bacilli</taxon>
        <taxon>Bacillales</taxon>
        <taxon>Bacillaceae</taxon>
        <taxon>Ornithinibacillus</taxon>
    </lineage>
</organism>
<accession>A0ABU9XJD3</accession>
<keyword evidence="4 6" id="KW-1133">Transmembrane helix</keyword>
<evidence type="ECO:0000256" key="5">
    <source>
        <dbReference type="ARBA" id="ARBA00023136"/>
    </source>
</evidence>
<keyword evidence="3 6" id="KW-0812">Transmembrane</keyword>
<evidence type="ECO:0000256" key="4">
    <source>
        <dbReference type="ARBA" id="ARBA00022989"/>
    </source>
</evidence>
<protein>
    <submittedName>
        <fullName evidence="7">Aromatic acid exporter family protein</fullName>
    </submittedName>
</protein>
<sequence length="342" mass="38944">MRKYHFAGSRVIKTAVAILLTAFICEQLNWSPVFAVITAIVTVEPTVSESIKKGIIRFPASAIGSGYAVLFILLFGSSPLTYTLAGTLTIITCSKLRLHAGLLVATITSVAMVDVVHDNYFLNFFIRLATTSIGLFVSTVVNMFMLPPNYTKDIELGIMKIRRKVGVSITAVFTEILQNEEMKLVRSADLISDLDKSLQKAETLVRFQTDESKYHPLVGLKKQTFLAAQNQLHTLRLIHYHLENLLDTPLHTISWTSEEKNHLLESIYLLNNCLNQEDNFDEEQHENQMNKLAEIFWEDNEQITKNNHVHPTNFPPELIIMYELLSIYSLIKRFYLKEDHAV</sequence>
<name>A0ABU9XJD3_9BACI</name>
<feature type="transmembrane region" description="Helical" evidence="6">
    <location>
        <begin position="96"/>
        <end position="113"/>
    </location>
</feature>
<dbReference type="Pfam" id="PF06081">
    <property type="entry name" value="ArAE_1"/>
    <property type="match status" value="1"/>
</dbReference>
<keyword evidence="2" id="KW-1003">Cell membrane</keyword>
<dbReference type="InterPro" id="IPR010343">
    <property type="entry name" value="ArAE_1"/>
</dbReference>
<comment type="subcellular location">
    <subcellularLocation>
        <location evidence="1">Cell membrane</location>
        <topology evidence="1">Multi-pass membrane protein</topology>
    </subcellularLocation>
</comment>
<dbReference type="EMBL" id="JBDIML010000005">
    <property type="protein sequence ID" value="MEN2768412.1"/>
    <property type="molecule type" value="Genomic_DNA"/>
</dbReference>
<gene>
    <name evidence="7" type="ORF">ABC228_14610</name>
</gene>
<dbReference type="RefSeq" id="WP_345825899.1">
    <property type="nucleotide sequence ID" value="NZ_JBDIML010000005.1"/>
</dbReference>
<proteinExistence type="predicted"/>
<evidence type="ECO:0000313" key="7">
    <source>
        <dbReference type="EMBL" id="MEN2768412.1"/>
    </source>
</evidence>
<dbReference type="Proteomes" id="UP001444625">
    <property type="component" value="Unassembled WGS sequence"/>
</dbReference>
<evidence type="ECO:0000256" key="1">
    <source>
        <dbReference type="ARBA" id="ARBA00004651"/>
    </source>
</evidence>
<evidence type="ECO:0000256" key="3">
    <source>
        <dbReference type="ARBA" id="ARBA00022692"/>
    </source>
</evidence>